<evidence type="ECO:0000256" key="1">
    <source>
        <dbReference type="SAM" id="MobiDB-lite"/>
    </source>
</evidence>
<protein>
    <submittedName>
        <fullName evidence="2">Uncharacterized protein</fullName>
    </submittedName>
</protein>
<comment type="caution">
    <text evidence="2">The sequence shown here is derived from an EMBL/GenBank/DDBJ whole genome shotgun (WGS) entry which is preliminary data.</text>
</comment>
<feature type="compositionally biased region" description="Basic residues" evidence="1">
    <location>
        <begin position="189"/>
        <end position="201"/>
    </location>
</feature>
<accession>A0A1R3KTT9</accession>
<sequence length="201" mass="22146">MTLGLMLYSSFPGQILSHHHAVPVRRCHNKLPHAMRFVGRGLKNDCAVADKLVVKRIRIVHFEIAEIAMVAGCGRWKCVRAVPHHDASGTASTKENVRRSVPDAGMLATPEAACVIYSGIPGLPAPWKRCCSAGRCLIYVDSAECFLVAESRRSRTEQSAIIFAPSMALTSLRTRRSDASEKSSAISYRTHRLRPRGNHTN</sequence>
<reference evidence="2 3" key="1">
    <citation type="submission" date="2013-09" db="EMBL/GenBank/DDBJ databases">
        <title>Corchorus capsularis genome sequencing.</title>
        <authorList>
            <person name="Alam M."/>
            <person name="Haque M.S."/>
            <person name="Islam M.S."/>
            <person name="Emdad E.M."/>
            <person name="Islam M.M."/>
            <person name="Ahmed B."/>
            <person name="Halim A."/>
            <person name="Hossen Q.M.M."/>
            <person name="Hossain M.Z."/>
            <person name="Ahmed R."/>
            <person name="Khan M.M."/>
            <person name="Islam R."/>
            <person name="Rashid M.M."/>
            <person name="Khan S.A."/>
            <person name="Rahman M.S."/>
            <person name="Alam M."/>
        </authorList>
    </citation>
    <scope>NUCLEOTIDE SEQUENCE [LARGE SCALE GENOMIC DNA]</scope>
    <source>
        <strain evidence="3">cv. CVL-1</strain>
        <tissue evidence="2">Whole seedling</tissue>
    </source>
</reference>
<evidence type="ECO:0000313" key="2">
    <source>
        <dbReference type="EMBL" id="OMP10458.1"/>
    </source>
</evidence>
<keyword evidence="3" id="KW-1185">Reference proteome</keyword>
<organism evidence="2 3">
    <name type="scientific">Corchorus capsularis</name>
    <name type="common">Jute</name>
    <dbReference type="NCBI Taxonomy" id="210143"/>
    <lineage>
        <taxon>Eukaryota</taxon>
        <taxon>Viridiplantae</taxon>
        <taxon>Streptophyta</taxon>
        <taxon>Embryophyta</taxon>
        <taxon>Tracheophyta</taxon>
        <taxon>Spermatophyta</taxon>
        <taxon>Magnoliopsida</taxon>
        <taxon>eudicotyledons</taxon>
        <taxon>Gunneridae</taxon>
        <taxon>Pentapetalae</taxon>
        <taxon>rosids</taxon>
        <taxon>malvids</taxon>
        <taxon>Malvales</taxon>
        <taxon>Malvaceae</taxon>
        <taxon>Grewioideae</taxon>
        <taxon>Apeibeae</taxon>
        <taxon>Corchorus</taxon>
    </lineage>
</organism>
<dbReference type="Proteomes" id="UP000188268">
    <property type="component" value="Unassembled WGS sequence"/>
</dbReference>
<feature type="region of interest" description="Disordered" evidence="1">
    <location>
        <begin position="174"/>
        <end position="201"/>
    </location>
</feature>
<proteinExistence type="predicted"/>
<gene>
    <name evidence="2" type="ORF">CCACVL1_00965</name>
</gene>
<dbReference type="EMBL" id="AWWV01002486">
    <property type="protein sequence ID" value="OMP10458.1"/>
    <property type="molecule type" value="Genomic_DNA"/>
</dbReference>
<dbReference type="AlphaFoldDB" id="A0A1R3KTT9"/>
<evidence type="ECO:0000313" key="3">
    <source>
        <dbReference type="Proteomes" id="UP000188268"/>
    </source>
</evidence>
<feature type="non-terminal residue" evidence="2">
    <location>
        <position position="201"/>
    </location>
</feature>
<dbReference type="Gramene" id="OMP10458">
    <property type="protein sequence ID" value="OMP10458"/>
    <property type="gene ID" value="CCACVL1_00965"/>
</dbReference>
<name>A0A1R3KTT9_COCAP</name>